<evidence type="ECO:0000256" key="2">
    <source>
        <dbReference type="SAM" id="SignalP"/>
    </source>
</evidence>
<protein>
    <submittedName>
        <fullName evidence="3">Membrane-associated protein, putative</fullName>
    </submittedName>
</protein>
<evidence type="ECO:0000313" key="3">
    <source>
        <dbReference type="EMBL" id="CUG91831.1"/>
    </source>
</evidence>
<dbReference type="AlphaFoldDB" id="A0A0S4JN41"/>
<keyword evidence="1" id="KW-0472">Membrane</keyword>
<reference evidence="4" key="1">
    <citation type="submission" date="2015-09" db="EMBL/GenBank/DDBJ databases">
        <authorList>
            <consortium name="Pathogen Informatics"/>
        </authorList>
    </citation>
    <scope>NUCLEOTIDE SEQUENCE [LARGE SCALE GENOMIC DNA]</scope>
    <source>
        <strain evidence="4">Lake Konstanz</strain>
    </source>
</reference>
<dbReference type="Proteomes" id="UP000051952">
    <property type="component" value="Unassembled WGS sequence"/>
</dbReference>
<keyword evidence="1" id="KW-1133">Transmembrane helix</keyword>
<organism evidence="3 4">
    <name type="scientific">Bodo saltans</name>
    <name type="common">Flagellated protozoan</name>
    <dbReference type="NCBI Taxonomy" id="75058"/>
    <lineage>
        <taxon>Eukaryota</taxon>
        <taxon>Discoba</taxon>
        <taxon>Euglenozoa</taxon>
        <taxon>Kinetoplastea</taxon>
        <taxon>Metakinetoplastina</taxon>
        <taxon>Eubodonida</taxon>
        <taxon>Bodonidae</taxon>
        <taxon>Bodo</taxon>
    </lineage>
</organism>
<dbReference type="EMBL" id="CYKH01001973">
    <property type="protein sequence ID" value="CUG91831.1"/>
    <property type="molecule type" value="Genomic_DNA"/>
</dbReference>
<feature type="chain" id="PRO_5006622503" evidence="2">
    <location>
        <begin position="29"/>
        <end position="201"/>
    </location>
</feature>
<name>A0A0S4JN41_BODSA</name>
<evidence type="ECO:0000313" key="4">
    <source>
        <dbReference type="Proteomes" id="UP000051952"/>
    </source>
</evidence>
<accession>A0A0S4JN41</accession>
<gene>
    <name evidence="3" type="ORF">BSAL_34350</name>
</gene>
<dbReference type="VEuPathDB" id="TriTrypDB:BSAL_34350"/>
<sequence length="201" mass="21165">MTRLHQISQMIMAAVIVTMMLLLRSTDAACSMGAQANCTAAAYRAGIVAQGCITTNRLGDGPGCADDVCASQVTGASCVVAAQCSPVPIGTFRCASSQLLCWSYNQTQCALRSYCSWTTTSSPYCNYTVPLIAPAVAQAAALSDTCPAIHPAVLAILIIMFVTLLIAIGIVLGVVVLNKKKQDELEREEEEAEAEEAIGRL</sequence>
<feature type="transmembrane region" description="Helical" evidence="1">
    <location>
        <begin position="152"/>
        <end position="177"/>
    </location>
</feature>
<keyword evidence="2" id="KW-0732">Signal</keyword>
<feature type="signal peptide" evidence="2">
    <location>
        <begin position="1"/>
        <end position="28"/>
    </location>
</feature>
<evidence type="ECO:0000256" key="1">
    <source>
        <dbReference type="SAM" id="Phobius"/>
    </source>
</evidence>
<keyword evidence="1" id="KW-0812">Transmembrane</keyword>
<keyword evidence="4" id="KW-1185">Reference proteome</keyword>
<proteinExistence type="predicted"/>